<name>A0A2H1J2S0_9MICO</name>
<dbReference type="AlphaFoldDB" id="A0A2H1J2S0"/>
<dbReference type="InterPro" id="IPR027417">
    <property type="entry name" value="P-loop_NTPase"/>
</dbReference>
<evidence type="ECO:0000313" key="1">
    <source>
        <dbReference type="EMBL" id="SMX81681.1"/>
    </source>
</evidence>
<sequence>MTLANSMAAALDPVRFTQGLGFDPEAWQERLLRTQESRVLVRCARQVGKTTATAYKALHAAMFNPGRDVLIVSPSQRQSDEMLRRVASLYRGMKEAPKLSRSNTSEMGLSNNSRVVSLPGSEGGIRGFAGVKLLILDEASRVDDDVFASVLPMVASDGQMIALSTPWGRRGWFHELHQETGNGWERHKVTVYESEQYGPNRIAEVKASLGSFVFSSDYLCEFGDTDSQLFSTENVRAAFSPGIQPLEVV</sequence>
<gene>
    <name evidence="1" type="ORF">BANT918_01362</name>
</gene>
<dbReference type="RefSeq" id="WP_101619517.1">
    <property type="nucleotide sequence ID" value="NZ_FXZD01000003.1"/>
</dbReference>
<dbReference type="EMBL" id="FXZD01000003">
    <property type="protein sequence ID" value="SMX81681.1"/>
    <property type="molecule type" value="Genomic_DNA"/>
</dbReference>
<organism evidence="1 2">
    <name type="scientific">Brevibacterium antiquum CNRZ 918</name>
    <dbReference type="NCBI Taxonomy" id="1255637"/>
    <lineage>
        <taxon>Bacteria</taxon>
        <taxon>Bacillati</taxon>
        <taxon>Actinomycetota</taxon>
        <taxon>Actinomycetes</taxon>
        <taxon>Micrococcales</taxon>
        <taxon>Brevibacteriaceae</taxon>
        <taxon>Brevibacterium</taxon>
    </lineage>
</organism>
<dbReference type="OrthoDB" id="280696at2"/>
<dbReference type="Pfam" id="PF03237">
    <property type="entry name" value="Terminase_6N"/>
    <property type="match status" value="1"/>
</dbReference>
<reference evidence="1 2" key="1">
    <citation type="submission" date="2017-03" db="EMBL/GenBank/DDBJ databases">
        <authorList>
            <person name="Afonso C.L."/>
            <person name="Miller P.J."/>
            <person name="Scott M.A."/>
            <person name="Spackman E."/>
            <person name="Goraichik I."/>
            <person name="Dimitrov K.M."/>
            <person name="Suarez D.L."/>
            <person name="Swayne D.E."/>
        </authorList>
    </citation>
    <scope>NUCLEOTIDE SEQUENCE [LARGE SCALE GENOMIC DNA]</scope>
    <source>
        <strain evidence="1 2">CNRZ 918</strain>
    </source>
</reference>
<accession>A0A2H1J2S0</accession>
<dbReference type="SUPFAM" id="SSF52540">
    <property type="entry name" value="P-loop containing nucleoside triphosphate hydrolases"/>
    <property type="match status" value="1"/>
</dbReference>
<protein>
    <submittedName>
        <fullName evidence="1">Terminase-like family protein</fullName>
    </submittedName>
</protein>
<dbReference type="Gene3D" id="3.40.50.300">
    <property type="entry name" value="P-loop containing nucleotide triphosphate hydrolases"/>
    <property type="match status" value="1"/>
</dbReference>
<proteinExistence type="predicted"/>
<evidence type="ECO:0000313" key="2">
    <source>
        <dbReference type="Proteomes" id="UP000234433"/>
    </source>
</evidence>
<dbReference type="Proteomes" id="UP000234433">
    <property type="component" value="Unassembled WGS sequence"/>
</dbReference>